<dbReference type="Proteomes" id="UP001597118">
    <property type="component" value="Unassembled WGS sequence"/>
</dbReference>
<reference evidence="6" key="1">
    <citation type="journal article" date="2019" name="Int. J. Syst. Evol. Microbiol.">
        <title>The Global Catalogue of Microorganisms (GCM) 10K type strain sequencing project: providing services to taxonomists for standard genome sequencing and annotation.</title>
        <authorList>
            <consortium name="The Broad Institute Genomics Platform"/>
            <consortium name="The Broad Institute Genome Sequencing Center for Infectious Disease"/>
            <person name="Wu L."/>
            <person name="Ma J."/>
        </authorList>
    </citation>
    <scope>NUCLEOTIDE SEQUENCE [LARGE SCALE GENOMIC DNA]</scope>
    <source>
        <strain evidence="6">CCUG 53762</strain>
    </source>
</reference>
<dbReference type="InterPro" id="IPR018062">
    <property type="entry name" value="HTH_AraC-typ_CS"/>
</dbReference>
<evidence type="ECO:0000313" key="6">
    <source>
        <dbReference type="Proteomes" id="UP001597118"/>
    </source>
</evidence>
<accession>A0ABW4IHY2</accession>
<keyword evidence="1" id="KW-0805">Transcription regulation</keyword>
<keyword evidence="6" id="KW-1185">Reference proteome</keyword>
<name>A0ABW4IHY2_9SPHI</name>
<dbReference type="SUPFAM" id="SSF46689">
    <property type="entry name" value="Homeodomain-like"/>
    <property type="match status" value="2"/>
</dbReference>
<dbReference type="PRINTS" id="PR00032">
    <property type="entry name" value="HTHARAC"/>
</dbReference>
<evidence type="ECO:0000256" key="3">
    <source>
        <dbReference type="ARBA" id="ARBA00023163"/>
    </source>
</evidence>
<organism evidence="5 6">
    <name type="scientific">Pseudopedobacter beijingensis</name>
    <dbReference type="NCBI Taxonomy" id="1207056"/>
    <lineage>
        <taxon>Bacteria</taxon>
        <taxon>Pseudomonadati</taxon>
        <taxon>Bacteroidota</taxon>
        <taxon>Sphingobacteriia</taxon>
        <taxon>Sphingobacteriales</taxon>
        <taxon>Sphingobacteriaceae</taxon>
        <taxon>Pseudopedobacter</taxon>
    </lineage>
</organism>
<evidence type="ECO:0000256" key="1">
    <source>
        <dbReference type="ARBA" id="ARBA00023015"/>
    </source>
</evidence>
<keyword evidence="2" id="KW-0238">DNA-binding</keyword>
<dbReference type="SMART" id="SM00342">
    <property type="entry name" value="HTH_ARAC"/>
    <property type="match status" value="1"/>
</dbReference>
<gene>
    <name evidence="5" type="ORF">ACFSAH_15345</name>
</gene>
<keyword evidence="3" id="KW-0804">Transcription</keyword>
<dbReference type="RefSeq" id="WP_379663620.1">
    <property type="nucleotide sequence ID" value="NZ_JBHUDG010000044.1"/>
</dbReference>
<feature type="domain" description="HTH araC/xylS-type" evidence="4">
    <location>
        <begin position="227"/>
        <end position="323"/>
    </location>
</feature>
<dbReference type="Gene3D" id="1.10.10.60">
    <property type="entry name" value="Homeodomain-like"/>
    <property type="match status" value="1"/>
</dbReference>
<sequence length="323" mass="37582">MTLHLYDKDINDLILEKKYPLPASEQRNVMECTTSIDHNIGNAYYKEIYFMGVHIGYGNLALNNKTIVSFESDFETVEMHFALKGSNSTYFTNFSEEISFKPFQHNIMYANSLKGKMVWDCKGFEVFEVNLSPSFFKKYLPEDTSIFNSFRKIMDSGCSSMMKSQNHQISNEMYAIIRDIIQCNRDGIYKRMFLEAKVIELLLLQLEQLKDPISQTKLKKQDVEKMYAIRDHITQNMAEPCLLIDLAHQFGTNEFTLKRGFKELFGTTVFSFWNDIKMQEAKKLLLRGDLNVSEVSNMMGFKNSRHFSTSFKKHFGQSPSQIC</sequence>
<dbReference type="InterPro" id="IPR053142">
    <property type="entry name" value="PchR_regulatory_protein"/>
</dbReference>
<evidence type="ECO:0000259" key="4">
    <source>
        <dbReference type="PROSITE" id="PS01124"/>
    </source>
</evidence>
<dbReference type="InterPro" id="IPR018060">
    <property type="entry name" value="HTH_AraC"/>
</dbReference>
<dbReference type="InterPro" id="IPR020449">
    <property type="entry name" value="Tscrpt_reg_AraC-type_HTH"/>
</dbReference>
<dbReference type="PROSITE" id="PS00041">
    <property type="entry name" value="HTH_ARAC_FAMILY_1"/>
    <property type="match status" value="1"/>
</dbReference>
<dbReference type="PANTHER" id="PTHR47893:SF1">
    <property type="entry name" value="REGULATORY PROTEIN PCHR"/>
    <property type="match status" value="1"/>
</dbReference>
<proteinExistence type="predicted"/>
<dbReference type="Pfam" id="PF12833">
    <property type="entry name" value="HTH_18"/>
    <property type="match status" value="1"/>
</dbReference>
<dbReference type="InterPro" id="IPR009057">
    <property type="entry name" value="Homeodomain-like_sf"/>
</dbReference>
<evidence type="ECO:0000256" key="2">
    <source>
        <dbReference type="ARBA" id="ARBA00023125"/>
    </source>
</evidence>
<dbReference type="PANTHER" id="PTHR47893">
    <property type="entry name" value="REGULATORY PROTEIN PCHR"/>
    <property type="match status" value="1"/>
</dbReference>
<dbReference type="EMBL" id="JBHUDG010000044">
    <property type="protein sequence ID" value="MFD1631251.1"/>
    <property type="molecule type" value="Genomic_DNA"/>
</dbReference>
<comment type="caution">
    <text evidence="5">The sequence shown here is derived from an EMBL/GenBank/DDBJ whole genome shotgun (WGS) entry which is preliminary data.</text>
</comment>
<dbReference type="PROSITE" id="PS01124">
    <property type="entry name" value="HTH_ARAC_FAMILY_2"/>
    <property type="match status" value="1"/>
</dbReference>
<evidence type="ECO:0000313" key="5">
    <source>
        <dbReference type="EMBL" id="MFD1631251.1"/>
    </source>
</evidence>
<protein>
    <submittedName>
        <fullName evidence="5">Helix-turn-helix transcriptional regulator</fullName>
    </submittedName>
</protein>